<reference evidence="1 2" key="1">
    <citation type="journal article" date="2018" name="G3 (Bethesda)">
        <title>Phylogenetic and Phylogenomic Definition of Rhizopus Species.</title>
        <authorList>
            <person name="Gryganskyi A.P."/>
            <person name="Golan J."/>
            <person name="Dolatabadi S."/>
            <person name="Mondo S."/>
            <person name="Robb S."/>
            <person name="Idnurm A."/>
            <person name="Muszewska A."/>
            <person name="Steczkiewicz K."/>
            <person name="Masonjones S."/>
            <person name="Liao H.L."/>
            <person name="Gajdeczka M.T."/>
            <person name="Anike F."/>
            <person name="Vuek A."/>
            <person name="Anishchenko I.M."/>
            <person name="Voigt K."/>
            <person name="de Hoog G.S."/>
            <person name="Smith M.E."/>
            <person name="Heitman J."/>
            <person name="Vilgalys R."/>
            <person name="Stajich J.E."/>
        </authorList>
    </citation>
    <scope>NUCLEOTIDE SEQUENCE [LARGE SCALE GENOMIC DNA]</scope>
    <source>
        <strain evidence="1 2">CBS 357.93</strain>
    </source>
</reference>
<comment type="caution">
    <text evidence="1">The sequence shown here is derived from an EMBL/GenBank/DDBJ whole genome shotgun (WGS) entry which is preliminary data.</text>
</comment>
<protein>
    <submittedName>
        <fullName evidence="1">Uncharacterized protein</fullName>
    </submittedName>
</protein>
<accession>A0A367K0J3</accession>
<proteinExistence type="predicted"/>
<name>A0A367K0J3_RHIAZ</name>
<sequence>MLLSLTDEPHNVDAVVKFEGIEICLLETSGHYGLNDKGRFGYGHVKGAFGAISIIRHAYKKYSYTTRAIVHQLRIHFMHAKEKKLNLWSLEFAFLDVQILQRTAVADVPETENHSGQILDLGSFTYKLQAEMTFFVDALQKMRQEHDSFVVSSELRQRT</sequence>
<organism evidence="1 2">
    <name type="scientific">Rhizopus azygosporus</name>
    <name type="common">Rhizopus microsporus var. azygosporus</name>
    <dbReference type="NCBI Taxonomy" id="86630"/>
    <lineage>
        <taxon>Eukaryota</taxon>
        <taxon>Fungi</taxon>
        <taxon>Fungi incertae sedis</taxon>
        <taxon>Mucoromycota</taxon>
        <taxon>Mucoromycotina</taxon>
        <taxon>Mucoromycetes</taxon>
        <taxon>Mucorales</taxon>
        <taxon>Mucorineae</taxon>
        <taxon>Rhizopodaceae</taxon>
        <taxon>Rhizopus</taxon>
    </lineage>
</organism>
<evidence type="ECO:0000313" key="2">
    <source>
        <dbReference type="Proteomes" id="UP000252139"/>
    </source>
</evidence>
<dbReference type="AlphaFoldDB" id="A0A367K0J3"/>
<dbReference type="EMBL" id="PJQL01000439">
    <property type="protein sequence ID" value="RCH95706.1"/>
    <property type="molecule type" value="Genomic_DNA"/>
</dbReference>
<dbReference type="OrthoDB" id="2425129at2759"/>
<keyword evidence="2" id="KW-1185">Reference proteome</keyword>
<gene>
    <name evidence="1" type="ORF">CU097_013075</name>
</gene>
<evidence type="ECO:0000313" key="1">
    <source>
        <dbReference type="EMBL" id="RCH95706.1"/>
    </source>
</evidence>
<dbReference type="Proteomes" id="UP000252139">
    <property type="component" value="Unassembled WGS sequence"/>
</dbReference>